<reference evidence="1" key="1">
    <citation type="submission" date="2018-02" db="EMBL/GenBank/DDBJ databases">
        <title>Rhizophora mucronata_Transcriptome.</title>
        <authorList>
            <person name="Meera S.P."/>
            <person name="Sreeshan A."/>
            <person name="Augustine A."/>
        </authorList>
    </citation>
    <scope>NUCLEOTIDE SEQUENCE</scope>
    <source>
        <tissue evidence="1">Leaf</tissue>
    </source>
</reference>
<protein>
    <submittedName>
        <fullName evidence="1">Uncharacterized protein</fullName>
    </submittedName>
</protein>
<sequence length="46" mass="5582">MAKIEQVTRHIYVVQTQLHYSVRKYGTRVHSFNLFKQMHFGTFKPK</sequence>
<dbReference type="EMBL" id="GGEC01068672">
    <property type="protein sequence ID" value="MBX49156.1"/>
    <property type="molecule type" value="Transcribed_RNA"/>
</dbReference>
<organism evidence="1">
    <name type="scientific">Rhizophora mucronata</name>
    <name type="common">Asiatic mangrove</name>
    <dbReference type="NCBI Taxonomy" id="61149"/>
    <lineage>
        <taxon>Eukaryota</taxon>
        <taxon>Viridiplantae</taxon>
        <taxon>Streptophyta</taxon>
        <taxon>Embryophyta</taxon>
        <taxon>Tracheophyta</taxon>
        <taxon>Spermatophyta</taxon>
        <taxon>Magnoliopsida</taxon>
        <taxon>eudicotyledons</taxon>
        <taxon>Gunneridae</taxon>
        <taxon>Pentapetalae</taxon>
        <taxon>rosids</taxon>
        <taxon>fabids</taxon>
        <taxon>Malpighiales</taxon>
        <taxon>Rhizophoraceae</taxon>
        <taxon>Rhizophora</taxon>
    </lineage>
</organism>
<evidence type="ECO:0000313" key="1">
    <source>
        <dbReference type="EMBL" id="MBX49156.1"/>
    </source>
</evidence>
<name>A0A2P2P2Y7_RHIMU</name>
<proteinExistence type="predicted"/>
<dbReference type="AlphaFoldDB" id="A0A2P2P2Y7"/>
<accession>A0A2P2P2Y7</accession>